<keyword evidence="3 6" id="KW-0812">Transmembrane</keyword>
<protein>
    <submittedName>
        <fullName evidence="7">Basic amino acid/polyamine antiporter, APA family</fullName>
    </submittedName>
</protein>
<dbReference type="GO" id="GO:0016020">
    <property type="term" value="C:membrane"/>
    <property type="evidence" value="ECO:0007669"/>
    <property type="project" value="UniProtKB-SubCell"/>
</dbReference>
<gene>
    <name evidence="7" type="ORF">SAMN05444581_10253</name>
</gene>
<dbReference type="RefSeq" id="WP_091677785.1">
    <property type="nucleotide sequence ID" value="NZ_FOSN01000002.1"/>
</dbReference>
<feature type="transmembrane region" description="Helical" evidence="6">
    <location>
        <begin position="466"/>
        <end position="484"/>
    </location>
</feature>
<feature type="transmembrane region" description="Helical" evidence="6">
    <location>
        <begin position="40"/>
        <end position="62"/>
    </location>
</feature>
<feature type="transmembrane region" description="Helical" evidence="6">
    <location>
        <begin position="204"/>
        <end position="223"/>
    </location>
</feature>
<feature type="transmembrane region" description="Helical" evidence="6">
    <location>
        <begin position="68"/>
        <end position="88"/>
    </location>
</feature>
<dbReference type="EMBL" id="FOSN01000002">
    <property type="protein sequence ID" value="SFK09588.1"/>
    <property type="molecule type" value="Genomic_DNA"/>
</dbReference>
<dbReference type="PANTHER" id="PTHR43243:SF4">
    <property type="entry name" value="CATIONIC AMINO ACID TRANSPORTER 4"/>
    <property type="match status" value="1"/>
</dbReference>
<evidence type="ECO:0000313" key="8">
    <source>
        <dbReference type="Proteomes" id="UP000198755"/>
    </source>
</evidence>
<evidence type="ECO:0000256" key="2">
    <source>
        <dbReference type="ARBA" id="ARBA00022448"/>
    </source>
</evidence>
<evidence type="ECO:0000256" key="5">
    <source>
        <dbReference type="ARBA" id="ARBA00023136"/>
    </source>
</evidence>
<dbReference type="Gene3D" id="1.20.1740.10">
    <property type="entry name" value="Amino acid/polyamine transporter I"/>
    <property type="match status" value="1"/>
</dbReference>
<comment type="subcellular location">
    <subcellularLocation>
        <location evidence="1">Membrane</location>
        <topology evidence="1">Multi-pass membrane protein</topology>
    </subcellularLocation>
</comment>
<dbReference type="InterPro" id="IPR002293">
    <property type="entry name" value="AA/rel_permease1"/>
</dbReference>
<dbReference type="AlphaFoldDB" id="A0A1I3WPY0"/>
<feature type="transmembrane region" description="Helical" evidence="6">
    <location>
        <begin position="384"/>
        <end position="403"/>
    </location>
</feature>
<keyword evidence="2" id="KW-0813">Transport</keyword>
<organism evidence="7 8">
    <name type="scientific">Methylocapsa palsarum</name>
    <dbReference type="NCBI Taxonomy" id="1612308"/>
    <lineage>
        <taxon>Bacteria</taxon>
        <taxon>Pseudomonadati</taxon>
        <taxon>Pseudomonadota</taxon>
        <taxon>Alphaproteobacteria</taxon>
        <taxon>Hyphomicrobiales</taxon>
        <taxon>Beijerinckiaceae</taxon>
        <taxon>Methylocapsa</taxon>
    </lineage>
</organism>
<dbReference type="PANTHER" id="PTHR43243">
    <property type="entry name" value="INNER MEMBRANE TRANSPORTER YGJI-RELATED"/>
    <property type="match status" value="1"/>
</dbReference>
<evidence type="ECO:0000313" key="7">
    <source>
        <dbReference type="EMBL" id="SFK09588.1"/>
    </source>
</evidence>
<dbReference type="GO" id="GO:0015171">
    <property type="term" value="F:amino acid transmembrane transporter activity"/>
    <property type="evidence" value="ECO:0007669"/>
    <property type="project" value="TreeGrafter"/>
</dbReference>
<dbReference type="Proteomes" id="UP000198755">
    <property type="component" value="Unassembled WGS sequence"/>
</dbReference>
<accession>A0A1I3WPY0</accession>
<evidence type="ECO:0000256" key="3">
    <source>
        <dbReference type="ARBA" id="ARBA00022692"/>
    </source>
</evidence>
<keyword evidence="4 6" id="KW-1133">Transmembrane helix</keyword>
<dbReference type="OrthoDB" id="9762947at2"/>
<evidence type="ECO:0000256" key="6">
    <source>
        <dbReference type="SAM" id="Phobius"/>
    </source>
</evidence>
<evidence type="ECO:0000256" key="4">
    <source>
        <dbReference type="ARBA" id="ARBA00022989"/>
    </source>
</evidence>
<dbReference type="Pfam" id="PF13520">
    <property type="entry name" value="AA_permease_2"/>
    <property type="match status" value="1"/>
</dbReference>
<keyword evidence="8" id="KW-1185">Reference proteome</keyword>
<feature type="transmembrane region" description="Helical" evidence="6">
    <location>
        <begin position="253"/>
        <end position="274"/>
    </location>
</feature>
<feature type="transmembrane region" description="Helical" evidence="6">
    <location>
        <begin position="173"/>
        <end position="192"/>
    </location>
</feature>
<dbReference type="PIRSF" id="PIRSF006060">
    <property type="entry name" value="AA_transporter"/>
    <property type="match status" value="1"/>
</dbReference>
<feature type="transmembrane region" description="Helical" evidence="6">
    <location>
        <begin position="286"/>
        <end position="310"/>
    </location>
</feature>
<keyword evidence="5 6" id="KW-0472">Membrane</keyword>
<reference evidence="7 8" key="1">
    <citation type="submission" date="2016-10" db="EMBL/GenBank/DDBJ databases">
        <authorList>
            <person name="de Groot N.N."/>
        </authorList>
    </citation>
    <scope>NUCLEOTIDE SEQUENCE [LARGE SCALE GENOMIC DNA]</scope>
    <source>
        <strain evidence="7 8">NE2</strain>
    </source>
</reference>
<feature type="transmembrane region" description="Helical" evidence="6">
    <location>
        <begin position="409"/>
        <end position="430"/>
    </location>
</feature>
<sequence length="495" mass="52563">MTNIWVRKSMTALAVEARDAEFGTEANPVGLHRTLSVMSLIALGIGCTIGAGIFVLTGHAAAAYAGPAVGVSFIMAGIACAFAGLCYAEMASTVPVAGSAYTYAYATMGEFVAWIIGWDLVLEYAFGATTVAIGWSGYVTSFLRDLHIVIPEYLSRAPLAFDPNSGEWSRTGALVNAPAVIIIILAAALLIVGIRESAKVNNIIVLIKLAIILLFIGAGVWYVDSANWVTSTNPTGAFIPPNLGPGQYGWDGIMRGAAVVFFAYVGFDAVSTAAQESINPQRDMPIGLLGSLAICTVLYVLVGLVITGIVPFDKLNVPDPIAVGVDAIGLLWLSPLIKFGAILGLSSVILVLMLGQSRIFWSMARDGLMPPFAAAVHPRFRTPWLTTMLTGAAVAILSGLLPIGLVGELVSIGTLFAFTVVSIGVLILRITQPDLHRPFKTPFVFVVAPLGAISAIYLMFQLPGDTWVRLVVWLVIGLVIYFFYGRTNSHIGRLK</sequence>
<feature type="transmembrane region" description="Helical" evidence="6">
    <location>
        <begin position="330"/>
        <end position="355"/>
    </location>
</feature>
<dbReference type="STRING" id="1612308.SAMN05444581_10253"/>
<name>A0A1I3WPY0_9HYPH</name>
<evidence type="ECO:0000256" key="1">
    <source>
        <dbReference type="ARBA" id="ARBA00004141"/>
    </source>
</evidence>
<proteinExistence type="predicted"/>
<feature type="transmembrane region" description="Helical" evidence="6">
    <location>
        <begin position="442"/>
        <end position="460"/>
    </location>
</feature>